<dbReference type="Ensembl" id="ENSAMXT00005000002.1">
    <property type="protein sequence ID" value="ENSAMXP00005000002.1"/>
    <property type="gene ID" value="ENSAMXG00005000001.1"/>
</dbReference>
<dbReference type="InterPro" id="IPR036291">
    <property type="entry name" value="NAD(P)-bd_dom_sf"/>
</dbReference>
<evidence type="ECO:0000313" key="1">
    <source>
        <dbReference type="Ensembl" id="ENSAMXP00005000002.1"/>
    </source>
</evidence>
<dbReference type="Pfam" id="PF00106">
    <property type="entry name" value="adh_short"/>
    <property type="match status" value="1"/>
</dbReference>
<name>A0A8B9GJY6_ASTMX</name>
<reference evidence="1" key="1">
    <citation type="submission" date="2025-08" db="UniProtKB">
        <authorList>
            <consortium name="Ensembl"/>
        </authorList>
    </citation>
    <scope>IDENTIFICATION</scope>
</reference>
<accession>A0A8B9GJY6</accession>
<dbReference type="Proteomes" id="UP000694621">
    <property type="component" value="Unplaced"/>
</dbReference>
<proteinExistence type="predicted"/>
<dbReference type="InterPro" id="IPR002347">
    <property type="entry name" value="SDR_fam"/>
</dbReference>
<sequence>MVAIVTGGARGLGYEVARKLTSLGMHVIIDEMMESDVNNDSRAQT</sequence>
<dbReference type="AlphaFoldDB" id="A0A8B9GJY6"/>
<dbReference type="SUPFAM" id="SSF51735">
    <property type="entry name" value="NAD(P)-binding Rossmann-fold domains"/>
    <property type="match status" value="1"/>
</dbReference>
<evidence type="ECO:0000313" key="2">
    <source>
        <dbReference type="Proteomes" id="UP000694621"/>
    </source>
</evidence>
<protein>
    <submittedName>
        <fullName evidence="1">Uncharacterized protein</fullName>
    </submittedName>
</protein>
<dbReference type="Gene3D" id="3.40.50.720">
    <property type="entry name" value="NAD(P)-binding Rossmann-like Domain"/>
    <property type="match status" value="1"/>
</dbReference>
<organism evidence="1 2">
    <name type="scientific">Astyanax mexicanus</name>
    <name type="common">Blind cave fish</name>
    <name type="synonym">Astyanax fasciatus mexicanus</name>
    <dbReference type="NCBI Taxonomy" id="7994"/>
    <lineage>
        <taxon>Eukaryota</taxon>
        <taxon>Metazoa</taxon>
        <taxon>Chordata</taxon>
        <taxon>Craniata</taxon>
        <taxon>Vertebrata</taxon>
        <taxon>Euteleostomi</taxon>
        <taxon>Actinopterygii</taxon>
        <taxon>Neopterygii</taxon>
        <taxon>Teleostei</taxon>
        <taxon>Ostariophysi</taxon>
        <taxon>Characiformes</taxon>
        <taxon>Characoidei</taxon>
        <taxon>Acestrorhamphidae</taxon>
        <taxon>Acestrorhamphinae</taxon>
        <taxon>Astyanax</taxon>
    </lineage>
</organism>